<dbReference type="Gene3D" id="3.30.360.10">
    <property type="entry name" value="Dihydrodipicolinate Reductase, domain 2"/>
    <property type="match status" value="1"/>
</dbReference>
<protein>
    <submittedName>
        <fullName evidence="3">Putative dehydrogenase</fullName>
    </submittedName>
</protein>
<gene>
    <name evidence="3" type="ORF">BJ968_004353</name>
</gene>
<keyword evidence="4" id="KW-1185">Reference proteome</keyword>
<dbReference type="GO" id="GO:0000166">
    <property type="term" value="F:nucleotide binding"/>
    <property type="evidence" value="ECO:0007669"/>
    <property type="project" value="InterPro"/>
</dbReference>
<dbReference type="InterPro" id="IPR000683">
    <property type="entry name" value="Gfo/Idh/MocA-like_OxRdtase_N"/>
</dbReference>
<evidence type="ECO:0000313" key="3">
    <source>
        <dbReference type="EMBL" id="NYD24813.1"/>
    </source>
</evidence>
<accession>A0A7Y9DQC5</accession>
<dbReference type="InterPro" id="IPR036291">
    <property type="entry name" value="NAD(P)-bd_dom_sf"/>
</dbReference>
<reference evidence="3 4" key="1">
    <citation type="submission" date="2020-07" db="EMBL/GenBank/DDBJ databases">
        <title>Sequencing the genomes of 1000 actinobacteria strains.</title>
        <authorList>
            <person name="Klenk H.-P."/>
        </authorList>
    </citation>
    <scope>NUCLEOTIDE SEQUENCE [LARGE SCALE GENOMIC DNA]</scope>
    <source>
        <strain evidence="3 4">DSM 7487</strain>
    </source>
</reference>
<dbReference type="RefSeq" id="WP_179755462.1">
    <property type="nucleotide sequence ID" value="NZ_BAAAGN010000015.1"/>
</dbReference>
<dbReference type="SUPFAM" id="SSF55347">
    <property type="entry name" value="Glyceraldehyde-3-phosphate dehydrogenase-like, C-terminal domain"/>
    <property type="match status" value="1"/>
</dbReference>
<name>A0A7Y9DQC5_9ACTN</name>
<sequence>MPTAHTGRPLRIGLFSLAHVHAETYARILRSRPDVQLLATDPDPHADAPHTRGRSLAQSLGVDYVESYEELLDWRPDGAVLTAENTRRPALLARLAARGVPVLTEKPLATTSADADAVTRLVHRHDLPLMLALPVRYSSDFTRLQQDHRAGVLGDVVSVQAVNTARLPDRRRWFTDPALSGGGAFVDHLVHVLDLVDRLTGDTPVHVSAVGNRVLHPGAGAVETAGLATIGYRSGTIVSIDCSWSVPETAPTWGGLELRIAGTRGAVEVDFFRPRLRGTSRRSGLPLELPYGTDLDERMLDAFLRRLRGQEEHTTDQDLTSAARLVQVVEAAQESARTGRTVAVSATPDRVPA</sequence>
<dbReference type="Proteomes" id="UP000521922">
    <property type="component" value="Unassembled WGS sequence"/>
</dbReference>
<dbReference type="InterPro" id="IPR055170">
    <property type="entry name" value="GFO_IDH_MocA-like_dom"/>
</dbReference>
<evidence type="ECO:0000259" key="2">
    <source>
        <dbReference type="Pfam" id="PF22725"/>
    </source>
</evidence>
<comment type="caution">
    <text evidence="3">The sequence shown here is derived from an EMBL/GenBank/DDBJ whole genome shotgun (WGS) entry which is preliminary data.</text>
</comment>
<dbReference type="Gene3D" id="3.40.50.720">
    <property type="entry name" value="NAD(P)-binding Rossmann-like Domain"/>
    <property type="match status" value="1"/>
</dbReference>
<dbReference type="AlphaFoldDB" id="A0A7Y9DQC5"/>
<evidence type="ECO:0000313" key="4">
    <source>
        <dbReference type="Proteomes" id="UP000521922"/>
    </source>
</evidence>
<dbReference type="Pfam" id="PF01408">
    <property type="entry name" value="GFO_IDH_MocA"/>
    <property type="match status" value="1"/>
</dbReference>
<dbReference type="SUPFAM" id="SSF51735">
    <property type="entry name" value="NAD(P)-binding Rossmann-fold domains"/>
    <property type="match status" value="1"/>
</dbReference>
<dbReference type="InterPro" id="IPR051450">
    <property type="entry name" value="Gfo/Idh/MocA_Oxidoreductases"/>
</dbReference>
<evidence type="ECO:0000259" key="1">
    <source>
        <dbReference type="Pfam" id="PF01408"/>
    </source>
</evidence>
<organism evidence="3 4">
    <name type="scientific">Kineococcus aurantiacus</name>
    <dbReference type="NCBI Taxonomy" id="37633"/>
    <lineage>
        <taxon>Bacteria</taxon>
        <taxon>Bacillati</taxon>
        <taxon>Actinomycetota</taxon>
        <taxon>Actinomycetes</taxon>
        <taxon>Kineosporiales</taxon>
        <taxon>Kineosporiaceae</taxon>
        <taxon>Kineococcus</taxon>
    </lineage>
</organism>
<feature type="domain" description="Gfo/Idh/MocA-like oxidoreductase N-terminal" evidence="1">
    <location>
        <begin position="51"/>
        <end position="130"/>
    </location>
</feature>
<dbReference type="PANTHER" id="PTHR43377:SF1">
    <property type="entry name" value="BILIVERDIN REDUCTASE A"/>
    <property type="match status" value="1"/>
</dbReference>
<dbReference type="Pfam" id="PF22725">
    <property type="entry name" value="GFO_IDH_MocA_C3"/>
    <property type="match status" value="1"/>
</dbReference>
<proteinExistence type="predicted"/>
<dbReference type="EMBL" id="JACCBB010000001">
    <property type="protein sequence ID" value="NYD24813.1"/>
    <property type="molecule type" value="Genomic_DNA"/>
</dbReference>
<feature type="domain" description="GFO/IDH/MocA-like oxidoreductase" evidence="2">
    <location>
        <begin position="143"/>
        <end position="267"/>
    </location>
</feature>
<dbReference type="PANTHER" id="PTHR43377">
    <property type="entry name" value="BILIVERDIN REDUCTASE A"/>
    <property type="match status" value="1"/>
</dbReference>